<evidence type="ECO:0000313" key="7">
    <source>
        <dbReference type="EMBL" id="KAL2492679.1"/>
    </source>
</evidence>
<gene>
    <name evidence="7" type="ORF">Adt_28307</name>
</gene>
<evidence type="ECO:0000259" key="6">
    <source>
        <dbReference type="Pfam" id="PF12656"/>
    </source>
</evidence>
<dbReference type="Proteomes" id="UP001604336">
    <property type="component" value="Unassembled WGS sequence"/>
</dbReference>
<dbReference type="GO" id="GO:0005634">
    <property type="term" value="C:nucleus"/>
    <property type="evidence" value="ECO:0007669"/>
    <property type="project" value="UniProtKB-SubCell"/>
</dbReference>
<comment type="caution">
    <text evidence="7">The sequence shown here is derived from an EMBL/GenBank/DDBJ whole genome shotgun (WGS) entry which is preliminary data.</text>
</comment>
<evidence type="ECO:0000256" key="3">
    <source>
        <dbReference type="ARBA" id="ARBA00023163"/>
    </source>
</evidence>
<keyword evidence="3" id="KW-0804">Transcription</keyword>
<name>A0ABD1RW73_9LAMI</name>
<comment type="similarity">
    <text evidence="5">Belongs to the GRAS family.</text>
</comment>
<evidence type="ECO:0000313" key="8">
    <source>
        <dbReference type="Proteomes" id="UP001604336"/>
    </source>
</evidence>
<feature type="domain" description="Spp2/MOS2 G-patch" evidence="6">
    <location>
        <begin position="43"/>
        <end position="68"/>
    </location>
</feature>
<proteinExistence type="inferred from homology"/>
<evidence type="ECO:0000256" key="4">
    <source>
        <dbReference type="ARBA" id="ARBA00023242"/>
    </source>
</evidence>
<dbReference type="PANTHER" id="PTHR31636">
    <property type="entry name" value="OSJNBA0084A10.13 PROTEIN-RELATED"/>
    <property type="match status" value="1"/>
</dbReference>
<protein>
    <submittedName>
        <fullName evidence="7">Scarecrow-like protein 4</fullName>
    </submittedName>
</protein>
<reference evidence="8" key="1">
    <citation type="submission" date="2024-07" db="EMBL/GenBank/DDBJ databases">
        <title>Two chromosome-level genome assemblies of Korean endemic species Abeliophyllum distichum and Forsythia ovata (Oleaceae).</title>
        <authorList>
            <person name="Jang H."/>
        </authorList>
    </citation>
    <scope>NUCLEOTIDE SEQUENCE [LARGE SCALE GENOMIC DNA]</scope>
</reference>
<dbReference type="AlphaFoldDB" id="A0ABD1RW73"/>
<dbReference type="InterPro" id="IPR005202">
    <property type="entry name" value="TF_GRAS"/>
</dbReference>
<comment type="subcellular location">
    <subcellularLocation>
        <location evidence="1">Nucleus</location>
    </subcellularLocation>
</comment>
<dbReference type="Pfam" id="PF12656">
    <property type="entry name" value="G-patch_2"/>
    <property type="match status" value="1"/>
</dbReference>
<dbReference type="PROSITE" id="PS50985">
    <property type="entry name" value="GRAS"/>
    <property type="match status" value="1"/>
</dbReference>
<accession>A0ABD1RW73</accession>
<keyword evidence="8" id="KW-1185">Reference proteome</keyword>
<dbReference type="InterPro" id="IPR026822">
    <property type="entry name" value="Spp2/MOS2_G-patch"/>
</dbReference>
<evidence type="ECO:0000256" key="5">
    <source>
        <dbReference type="PROSITE-ProRule" id="PRU01191"/>
    </source>
</evidence>
<keyword evidence="4" id="KW-0539">Nucleus</keyword>
<organism evidence="7 8">
    <name type="scientific">Abeliophyllum distichum</name>
    <dbReference type="NCBI Taxonomy" id="126358"/>
    <lineage>
        <taxon>Eukaryota</taxon>
        <taxon>Viridiplantae</taxon>
        <taxon>Streptophyta</taxon>
        <taxon>Embryophyta</taxon>
        <taxon>Tracheophyta</taxon>
        <taxon>Spermatophyta</taxon>
        <taxon>Magnoliopsida</taxon>
        <taxon>eudicotyledons</taxon>
        <taxon>Gunneridae</taxon>
        <taxon>Pentapetalae</taxon>
        <taxon>asterids</taxon>
        <taxon>lamiids</taxon>
        <taxon>Lamiales</taxon>
        <taxon>Oleaceae</taxon>
        <taxon>Forsythieae</taxon>
        <taxon>Abeliophyllum</taxon>
    </lineage>
</organism>
<comment type="caution">
    <text evidence="5">Lacks conserved residue(s) required for the propagation of feature annotation.</text>
</comment>
<dbReference type="Pfam" id="PF03514">
    <property type="entry name" value="GRAS"/>
    <property type="match status" value="1"/>
</dbReference>
<sequence length="419" mass="46147">MGIPILLIVRWLTDSIFVNRRVLMVVLQTTVVRKLREDLEKLPKDTGIDEYTDMPVEGFGAALLSGYGSPMDIFCILLPALELVGRGNDGFLPSAGSVDFLVVVPSNLSTRSSNKINSNNNSSASTHFALAHVSLMPPPPLSSMTMVIDSPTLFTQQVNRKRQSGFQFPNLEQHSTGFGFSDLCGRTDGEFKRNPISISIPPSDLNRVIFSDPPKTSTWVTSPLLPTLLDDVTFTGNTSTSTSTSLPETSPSKWPIFRVLIKCARLSETDPENAIKSLIQLRDSVSQHGDPIERGAYYFHEALYSTVSISAKKTPTIYDTASEEFNLLYKVLNDACPYSKFAHLIANQATLLQAFATRPAEKPKVIRISGIPTSVLEISPAALLLATRNWLRDFAKLLGLNFEFESVLTPLQKLNMSAF</sequence>
<evidence type="ECO:0000256" key="2">
    <source>
        <dbReference type="ARBA" id="ARBA00023015"/>
    </source>
</evidence>
<keyword evidence="2" id="KW-0805">Transcription regulation</keyword>
<dbReference type="EMBL" id="JBFOLK010000008">
    <property type="protein sequence ID" value="KAL2492679.1"/>
    <property type="molecule type" value="Genomic_DNA"/>
</dbReference>
<evidence type="ECO:0000256" key="1">
    <source>
        <dbReference type="ARBA" id="ARBA00004123"/>
    </source>
</evidence>